<name>A0ABR5AJ95_9BACL</name>
<dbReference type="Proteomes" id="UP000031967">
    <property type="component" value="Unassembled WGS sequence"/>
</dbReference>
<dbReference type="PANTHER" id="PTHR42659:SF2">
    <property type="entry name" value="XANTHINE DEHYDROGENASE SUBUNIT C-RELATED"/>
    <property type="match status" value="1"/>
</dbReference>
<evidence type="ECO:0000259" key="4">
    <source>
        <dbReference type="PROSITE" id="PS51387"/>
    </source>
</evidence>
<evidence type="ECO:0000313" key="5">
    <source>
        <dbReference type="EMBL" id="KIL40987.1"/>
    </source>
</evidence>
<dbReference type="Gene3D" id="3.30.390.50">
    <property type="entry name" value="CO dehydrogenase flavoprotein, C-terminal domain"/>
    <property type="match status" value="1"/>
</dbReference>
<dbReference type="InterPro" id="IPR016166">
    <property type="entry name" value="FAD-bd_PCMH"/>
</dbReference>
<dbReference type="Gene3D" id="3.30.43.10">
    <property type="entry name" value="Uridine Diphospho-n-acetylenolpyruvylglucosamine Reductase, domain 2"/>
    <property type="match status" value="1"/>
</dbReference>
<dbReference type="SUPFAM" id="SSF56176">
    <property type="entry name" value="FAD-binding/transporter-associated domain-like"/>
    <property type="match status" value="1"/>
</dbReference>
<dbReference type="SMART" id="SM01092">
    <property type="entry name" value="CO_deh_flav_C"/>
    <property type="match status" value="1"/>
</dbReference>
<keyword evidence="1" id="KW-0285">Flavoprotein</keyword>
<keyword evidence="2" id="KW-0274">FAD</keyword>
<evidence type="ECO:0000313" key="6">
    <source>
        <dbReference type="Proteomes" id="UP000031967"/>
    </source>
</evidence>
<dbReference type="Pfam" id="PF00941">
    <property type="entry name" value="FAD_binding_5"/>
    <property type="match status" value="1"/>
</dbReference>
<dbReference type="RefSeq" id="WP_041047461.1">
    <property type="nucleotide sequence ID" value="NZ_JXAK01000014.1"/>
</dbReference>
<evidence type="ECO:0000256" key="1">
    <source>
        <dbReference type="ARBA" id="ARBA00022630"/>
    </source>
</evidence>
<protein>
    <submittedName>
        <fullName evidence="5">Xanthine dehydrogenase</fullName>
    </submittedName>
</protein>
<gene>
    <name evidence="5" type="ORF">SD70_10235</name>
</gene>
<dbReference type="EMBL" id="JXAK01000014">
    <property type="protein sequence ID" value="KIL40987.1"/>
    <property type="molecule type" value="Genomic_DNA"/>
</dbReference>
<organism evidence="5 6">
    <name type="scientific">Gordoniibacillus kamchatkensis</name>
    <dbReference type="NCBI Taxonomy" id="1590651"/>
    <lineage>
        <taxon>Bacteria</taxon>
        <taxon>Bacillati</taxon>
        <taxon>Bacillota</taxon>
        <taxon>Bacilli</taxon>
        <taxon>Bacillales</taxon>
        <taxon>Paenibacillaceae</taxon>
        <taxon>Gordoniibacillus</taxon>
    </lineage>
</organism>
<evidence type="ECO:0000256" key="2">
    <source>
        <dbReference type="ARBA" id="ARBA00022827"/>
    </source>
</evidence>
<keyword evidence="6" id="KW-1185">Reference proteome</keyword>
<comment type="caution">
    <text evidence="5">The sequence shown here is derived from an EMBL/GenBank/DDBJ whole genome shotgun (WGS) entry which is preliminary data.</text>
</comment>
<evidence type="ECO:0000256" key="3">
    <source>
        <dbReference type="ARBA" id="ARBA00023002"/>
    </source>
</evidence>
<keyword evidence="3" id="KW-0560">Oxidoreductase</keyword>
<dbReference type="PANTHER" id="PTHR42659">
    <property type="entry name" value="XANTHINE DEHYDROGENASE SUBUNIT C-RELATED"/>
    <property type="match status" value="1"/>
</dbReference>
<dbReference type="Gene3D" id="3.30.465.10">
    <property type="match status" value="1"/>
</dbReference>
<dbReference type="InterPro" id="IPR005107">
    <property type="entry name" value="CO_DH_flav_C"/>
</dbReference>
<dbReference type="InterPro" id="IPR051312">
    <property type="entry name" value="Diverse_Substr_Oxidored"/>
</dbReference>
<dbReference type="PROSITE" id="PS51387">
    <property type="entry name" value="FAD_PCMH"/>
    <property type="match status" value="1"/>
</dbReference>
<dbReference type="InterPro" id="IPR002346">
    <property type="entry name" value="Mopterin_DH_FAD-bd"/>
</dbReference>
<reference evidence="5 6" key="1">
    <citation type="submission" date="2014-12" db="EMBL/GenBank/DDBJ databases">
        <title>Draft genome sequence of Paenibacillus kamchatkensis strain B-2647.</title>
        <authorList>
            <person name="Karlyshev A.V."/>
            <person name="Kudryashova E.B."/>
        </authorList>
    </citation>
    <scope>NUCLEOTIDE SEQUENCE [LARGE SCALE GENOMIC DNA]</scope>
    <source>
        <strain evidence="5 6">VKM B-2647</strain>
    </source>
</reference>
<dbReference type="SUPFAM" id="SSF55447">
    <property type="entry name" value="CO dehydrogenase flavoprotein C-terminal domain-like"/>
    <property type="match status" value="1"/>
</dbReference>
<sequence>MIPYNFDYYAPATVAEAAALFQRLDAEGKQPLYYSGGTEIITIGRINRIYTEAVIDLKRIPDCRQAAVQSGKLVLGSALTLSELYDSRVFPLLGETGAGVADRTSRNKITFGGNICSKFIYREAVLPLLLTDSEVRIAGPGGARQTPIAEAFDGQLRLGRGEFVVQTVTDESYARMPYVTIKKRKVAAIDYPLVTVAALRTSEGIRIAFSGVCAFPFRSQAVERMLNRRELPLRDRIDQSIALFPAPVISDIKGSAAYRELVLKLVMEQTMRALGGE</sequence>
<dbReference type="InterPro" id="IPR036683">
    <property type="entry name" value="CO_DH_flav_C_dom_sf"/>
</dbReference>
<dbReference type="InterPro" id="IPR016167">
    <property type="entry name" value="FAD-bd_PCMH_sub1"/>
</dbReference>
<feature type="domain" description="FAD-binding PCMH-type" evidence="4">
    <location>
        <begin position="1"/>
        <end position="174"/>
    </location>
</feature>
<dbReference type="InterPro" id="IPR036318">
    <property type="entry name" value="FAD-bd_PCMH-like_sf"/>
</dbReference>
<proteinExistence type="predicted"/>
<accession>A0ABR5AJ95</accession>
<dbReference type="InterPro" id="IPR016169">
    <property type="entry name" value="FAD-bd_PCMH_sub2"/>
</dbReference>